<reference evidence="3" key="1">
    <citation type="submission" date="2016-08" db="EMBL/GenBank/DDBJ databases">
        <authorList>
            <person name="Varghese N."/>
            <person name="Submissions Spin"/>
        </authorList>
    </citation>
    <scope>NUCLEOTIDE SEQUENCE [LARGE SCALE GENOMIC DNA]</scope>
    <source>
        <strain evidence="3">SGD-1123</strain>
    </source>
</reference>
<dbReference type="Gene3D" id="3.40.630.30">
    <property type="match status" value="1"/>
</dbReference>
<dbReference type="AlphaFoldDB" id="A0A0V8H7D2"/>
<dbReference type="GO" id="GO:0016747">
    <property type="term" value="F:acyltransferase activity, transferring groups other than amino-acyl groups"/>
    <property type="evidence" value="ECO:0007669"/>
    <property type="project" value="InterPro"/>
</dbReference>
<evidence type="ECO:0000259" key="1">
    <source>
        <dbReference type="PROSITE" id="PS51186"/>
    </source>
</evidence>
<dbReference type="Pfam" id="PF00583">
    <property type="entry name" value="Acetyltransf_1"/>
    <property type="match status" value="1"/>
</dbReference>
<gene>
    <name evidence="2" type="ORF">GA0061094_4112</name>
</gene>
<feature type="domain" description="N-acetyltransferase" evidence="1">
    <location>
        <begin position="12"/>
        <end position="140"/>
    </location>
</feature>
<organism evidence="2 3">
    <name type="scientific">[Bacillus] enclensis</name>
    <dbReference type="NCBI Taxonomy" id="1402860"/>
    <lineage>
        <taxon>Bacteria</taxon>
        <taxon>Bacillati</taxon>
        <taxon>Bacillota</taxon>
        <taxon>Bacilli</taxon>
        <taxon>Bacillales</taxon>
        <taxon>Bacillaceae</taxon>
        <taxon>Rossellomorea</taxon>
    </lineage>
</organism>
<evidence type="ECO:0000313" key="3">
    <source>
        <dbReference type="Proteomes" id="UP000181997"/>
    </source>
</evidence>
<dbReference type="PROSITE" id="PS51186">
    <property type="entry name" value="GNAT"/>
    <property type="match status" value="1"/>
</dbReference>
<protein>
    <submittedName>
        <fullName evidence="2">Acetyltransferase (GNAT) domain-containing protein</fullName>
    </submittedName>
</protein>
<dbReference type="CDD" id="cd04301">
    <property type="entry name" value="NAT_SF"/>
    <property type="match status" value="1"/>
</dbReference>
<dbReference type="OrthoDB" id="3216107at2"/>
<dbReference type="SUPFAM" id="SSF55729">
    <property type="entry name" value="Acyl-CoA N-acyltransferases (Nat)"/>
    <property type="match status" value="1"/>
</dbReference>
<dbReference type="Proteomes" id="UP000181997">
    <property type="component" value="Unassembled WGS sequence"/>
</dbReference>
<dbReference type="InterPro" id="IPR016181">
    <property type="entry name" value="Acyl_CoA_acyltransferase"/>
</dbReference>
<keyword evidence="2" id="KW-0808">Transferase</keyword>
<dbReference type="EMBL" id="FMAU01000009">
    <property type="protein sequence ID" value="SCC34071.1"/>
    <property type="molecule type" value="Genomic_DNA"/>
</dbReference>
<dbReference type="InterPro" id="IPR000182">
    <property type="entry name" value="GNAT_dom"/>
</dbReference>
<sequence length="140" mass="16620">MKELSLKNGYSYRLKEFEEADFAQVNQLNAEEEWNNLVKKKEDTKNAWLHSNIRFLVYDGDTLAGYVRGFTDLNITTYICEVLINKDYRGQGIGSELIKFVHHLYPKTRIDLLGSSTSRTFYEDQDYRKFYGFRKTIEEY</sequence>
<name>A0A0V8H7D2_9BACI</name>
<evidence type="ECO:0000313" key="2">
    <source>
        <dbReference type="EMBL" id="SCC34071.1"/>
    </source>
</evidence>
<dbReference type="RefSeq" id="WP_058299896.1">
    <property type="nucleotide sequence ID" value="NZ_FMAU01000009.1"/>
</dbReference>
<keyword evidence="3" id="KW-1185">Reference proteome</keyword>
<proteinExistence type="predicted"/>
<accession>A0A0V8H7D2</accession>